<dbReference type="EMBL" id="BAAAFA010000001">
    <property type="protein sequence ID" value="GAA0811556.1"/>
    <property type="molecule type" value="Genomic_DNA"/>
</dbReference>
<protein>
    <recommendedName>
        <fullName evidence="4">Anti-sigma factor</fullName>
    </recommendedName>
</protein>
<dbReference type="Proteomes" id="UP001500021">
    <property type="component" value="Unassembled WGS sequence"/>
</dbReference>
<name>A0ABN1L3L1_9GAMM</name>
<sequence>MSNEVINNLKAQSSSTKIVDSEQNLTQSITALPCEMQPERDLWSGIERAIHNMPQQPATNIENVSAFKKFTSTVPMAWAASLVLAVMVSWFTFAPSMLTQPNEQIAHRGAVTEDLVQYMEQNFIQQKQAMQVSFRQPNLTNLPIEMQNELTKLAEARKTISKALLADKHNVDLLNLLDFTQQQELKLLEQLYRQYQVI</sequence>
<gene>
    <name evidence="2" type="ORF">GCM10009111_04220</name>
</gene>
<keyword evidence="1" id="KW-0812">Transmembrane</keyword>
<evidence type="ECO:0000256" key="1">
    <source>
        <dbReference type="SAM" id="Phobius"/>
    </source>
</evidence>
<dbReference type="RefSeq" id="WP_343814451.1">
    <property type="nucleotide sequence ID" value="NZ_BAAAFA010000001.1"/>
</dbReference>
<keyword evidence="1" id="KW-0472">Membrane</keyword>
<reference evidence="2 3" key="1">
    <citation type="journal article" date="2019" name="Int. J. Syst. Evol. Microbiol.">
        <title>The Global Catalogue of Microorganisms (GCM) 10K type strain sequencing project: providing services to taxonomists for standard genome sequencing and annotation.</title>
        <authorList>
            <consortium name="The Broad Institute Genomics Platform"/>
            <consortium name="The Broad Institute Genome Sequencing Center for Infectious Disease"/>
            <person name="Wu L."/>
            <person name="Ma J."/>
        </authorList>
    </citation>
    <scope>NUCLEOTIDE SEQUENCE [LARGE SCALE GENOMIC DNA]</scope>
    <source>
        <strain evidence="2 3">JCM 15608</strain>
    </source>
</reference>
<keyword evidence="1" id="KW-1133">Transmembrane helix</keyword>
<evidence type="ECO:0000313" key="2">
    <source>
        <dbReference type="EMBL" id="GAA0811556.1"/>
    </source>
</evidence>
<proteinExistence type="predicted"/>
<organism evidence="2 3">
    <name type="scientific">Colwellia asteriadis</name>
    <dbReference type="NCBI Taxonomy" id="517723"/>
    <lineage>
        <taxon>Bacteria</taxon>
        <taxon>Pseudomonadati</taxon>
        <taxon>Pseudomonadota</taxon>
        <taxon>Gammaproteobacteria</taxon>
        <taxon>Alteromonadales</taxon>
        <taxon>Colwelliaceae</taxon>
        <taxon>Colwellia</taxon>
    </lineage>
</organism>
<evidence type="ECO:0008006" key="4">
    <source>
        <dbReference type="Google" id="ProtNLM"/>
    </source>
</evidence>
<feature type="transmembrane region" description="Helical" evidence="1">
    <location>
        <begin position="76"/>
        <end position="98"/>
    </location>
</feature>
<accession>A0ABN1L3L1</accession>
<comment type="caution">
    <text evidence="2">The sequence shown here is derived from an EMBL/GenBank/DDBJ whole genome shotgun (WGS) entry which is preliminary data.</text>
</comment>
<keyword evidence="3" id="KW-1185">Reference proteome</keyword>
<evidence type="ECO:0000313" key="3">
    <source>
        <dbReference type="Proteomes" id="UP001500021"/>
    </source>
</evidence>